<dbReference type="Pfam" id="PF12833">
    <property type="entry name" value="HTH_18"/>
    <property type="match status" value="1"/>
</dbReference>
<dbReference type="PROSITE" id="PS00041">
    <property type="entry name" value="HTH_ARAC_FAMILY_1"/>
    <property type="match status" value="1"/>
</dbReference>
<dbReference type="GO" id="GO:0043565">
    <property type="term" value="F:sequence-specific DNA binding"/>
    <property type="evidence" value="ECO:0007669"/>
    <property type="project" value="InterPro"/>
</dbReference>
<protein>
    <submittedName>
        <fullName evidence="6">Transcriptional regulator GlxA family, contains an amidase domain and an AraC-type DNA-binding HTH domain</fullName>
    </submittedName>
</protein>
<proteinExistence type="predicted"/>
<evidence type="ECO:0000256" key="3">
    <source>
        <dbReference type="ARBA" id="ARBA00023163"/>
    </source>
</evidence>
<dbReference type="SUPFAM" id="SSF52317">
    <property type="entry name" value="Class I glutamine amidotransferase-like"/>
    <property type="match status" value="1"/>
</dbReference>
<accession>A0A1I4RRA7</accession>
<feature type="compositionally biased region" description="Basic and acidic residues" evidence="4">
    <location>
        <begin position="1"/>
        <end position="14"/>
    </location>
</feature>
<dbReference type="InterPro" id="IPR018060">
    <property type="entry name" value="HTH_AraC"/>
</dbReference>
<evidence type="ECO:0000256" key="2">
    <source>
        <dbReference type="ARBA" id="ARBA00023125"/>
    </source>
</evidence>
<dbReference type="CDD" id="cd03137">
    <property type="entry name" value="GATase1_AraC_1"/>
    <property type="match status" value="1"/>
</dbReference>
<dbReference type="GO" id="GO:0003700">
    <property type="term" value="F:DNA-binding transcription factor activity"/>
    <property type="evidence" value="ECO:0007669"/>
    <property type="project" value="InterPro"/>
</dbReference>
<keyword evidence="1" id="KW-0805">Transcription regulation</keyword>
<dbReference type="EMBL" id="FOTK01000037">
    <property type="protein sequence ID" value="SFM54694.1"/>
    <property type="molecule type" value="Genomic_DNA"/>
</dbReference>
<organism evidence="6 7">
    <name type="scientific">Methylobacterium pseudosasicola</name>
    <dbReference type="NCBI Taxonomy" id="582667"/>
    <lineage>
        <taxon>Bacteria</taxon>
        <taxon>Pseudomonadati</taxon>
        <taxon>Pseudomonadota</taxon>
        <taxon>Alphaproteobacteria</taxon>
        <taxon>Hyphomicrobiales</taxon>
        <taxon>Methylobacteriaceae</taxon>
        <taxon>Methylobacterium</taxon>
    </lineage>
</organism>
<dbReference type="Proteomes" id="UP000199048">
    <property type="component" value="Unassembled WGS sequence"/>
</dbReference>
<dbReference type="InterPro" id="IPR009057">
    <property type="entry name" value="Homeodomain-like_sf"/>
</dbReference>
<dbReference type="Gene3D" id="3.40.50.880">
    <property type="match status" value="1"/>
</dbReference>
<dbReference type="InterPro" id="IPR029062">
    <property type="entry name" value="Class_I_gatase-like"/>
</dbReference>
<evidence type="ECO:0000256" key="4">
    <source>
        <dbReference type="SAM" id="MobiDB-lite"/>
    </source>
</evidence>
<dbReference type="AlphaFoldDB" id="A0A1I4RRA7"/>
<dbReference type="PROSITE" id="PS01124">
    <property type="entry name" value="HTH_ARAC_FAMILY_2"/>
    <property type="match status" value="1"/>
</dbReference>
<dbReference type="InterPro" id="IPR052158">
    <property type="entry name" value="INH-QAR"/>
</dbReference>
<sequence length="341" mass="36105">MLDRKTLPRHDLAEMPKTPRFSPDASRPVEVLAFPAVQLLDVAGPLQVFATANDLSDGLAPYAPRVISAGDRTLTASAGLRLVADPLPDRAAPVDTLIVAGGPGVTVASADPELVAWARDRAGQARRVASVCTGAFLLGAAGLLDGRRAVTHWKHCGALARRYPLARVEPDPIFVQDGPVWSSAGVTAGIDLALALVEADLGRDLALTVARHLVMFLKRPGGQAQFSAALALQAGEDRFGALHAFIAENLSGDLSLPVLAEAAGMSARSLSRHYREATGLTPAKAVERLRIEAARRALAETTQPVKRIARTCGFGSEETLRRSFLRHVAATPQAYRARFGG</sequence>
<dbReference type="InterPro" id="IPR018062">
    <property type="entry name" value="HTH_AraC-typ_CS"/>
</dbReference>
<evidence type="ECO:0000259" key="5">
    <source>
        <dbReference type="PROSITE" id="PS01124"/>
    </source>
</evidence>
<dbReference type="PANTHER" id="PTHR43130">
    <property type="entry name" value="ARAC-FAMILY TRANSCRIPTIONAL REGULATOR"/>
    <property type="match status" value="1"/>
</dbReference>
<dbReference type="InterPro" id="IPR002818">
    <property type="entry name" value="DJ-1/PfpI"/>
</dbReference>
<dbReference type="Pfam" id="PF01965">
    <property type="entry name" value="DJ-1_PfpI"/>
    <property type="match status" value="1"/>
</dbReference>
<reference evidence="7" key="1">
    <citation type="submission" date="2016-10" db="EMBL/GenBank/DDBJ databases">
        <authorList>
            <person name="Varghese N."/>
            <person name="Submissions S."/>
        </authorList>
    </citation>
    <scope>NUCLEOTIDE SEQUENCE [LARGE SCALE GENOMIC DNA]</scope>
    <source>
        <strain evidence="7">BL36</strain>
    </source>
</reference>
<name>A0A1I4RRA7_9HYPH</name>
<dbReference type="STRING" id="582667.SAMN05192568_103736"/>
<feature type="domain" description="HTH araC/xylS-type" evidence="5">
    <location>
        <begin position="240"/>
        <end position="338"/>
    </location>
</feature>
<evidence type="ECO:0000313" key="7">
    <source>
        <dbReference type="Proteomes" id="UP000199048"/>
    </source>
</evidence>
<evidence type="ECO:0000313" key="6">
    <source>
        <dbReference type="EMBL" id="SFM54694.1"/>
    </source>
</evidence>
<dbReference type="SUPFAM" id="SSF46689">
    <property type="entry name" value="Homeodomain-like"/>
    <property type="match status" value="2"/>
</dbReference>
<dbReference type="Gene3D" id="1.10.10.60">
    <property type="entry name" value="Homeodomain-like"/>
    <property type="match status" value="1"/>
</dbReference>
<dbReference type="SMART" id="SM00342">
    <property type="entry name" value="HTH_ARAC"/>
    <property type="match status" value="1"/>
</dbReference>
<evidence type="ECO:0000256" key="1">
    <source>
        <dbReference type="ARBA" id="ARBA00023015"/>
    </source>
</evidence>
<keyword evidence="7" id="KW-1185">Reference proteome</keyword>
<feature type="region of interest" description="Disordered" evidence="4">
    <location>
        <begin position="1"/>
        <end position="24"/>
    </location>
</feature>
<keyword evidence="2 6" id="KW-0238">DNA-binding</keyword>
<dbReference type="PANTHER" id="PTHR43130:SF3">
    <property type="entry name" value="HTH-TYPE TRANSCRIPTIONAL REGULATOR RV1931C"/>
    <property type="match status" value="1"/>
</dbReference>
<keyword evidence="3" id="KW-0804">Transcription</keyword>
<gene>
    <name evidence="6" type="ORF">SAMN05192568_103736</name>
</gene>